<feature type="transmembrane region" description="Helical" evidence="8">
    <location>
        <begin position="51"/>
        <end position="69"/>
    </location>
</feature>
<dbReference type="PANTHER" id="PTHR23502:SF132">
    <property type="entry name" value="POLYAMINE TRANSPORTER 2-RELATED"/>
    <property type="match status" value="1"/>
</dbReference>
<feature type="transmembrane region" description="Helical" evidence="8">
    <location>
        <begin position="379"/>
        <end position="397"/>
    </location>
</feature>
<dbReference type="InterPro" id="IPR020846">
    <property type="entry name" value="MFS_dom"/>
</dbReference>
<comment type="similarity">
    <text evidence="2 8">Belongs to the major facilitator superfamily. Bcr/CmlA family.</text>
</comment>
<dbReference type="NCBIfam" id="TIGR00710">
    <property type="entry name" value="efflux_Bcr_CflA"/>
    <property type="match status" value="1"/>
</dbReference>
<dbReference type="InterPro" id="IPR001958">
    <property type="entry name" value="Tet-R_TetA/multi-R_MdtG-like"/>
</dbReference>
<gene>
    <name evidence="10" type="ORF">QQS39_08845</name>
</gene>
<keyword evidence="5 8" id="KW-0812">Transmembrane</keyword>
<keyword evidence="6 8" id="KW-1133">Transmembrane helix</keyword>
<dbReference type="CDD" id="cd17320">
    <property type="entry name" value="MFS_MdfA_MDR_like"/>
    <property type="match status" value="1"/>
</dbReference>
<dbReference type="InterPro" id="IPR004812">
    <property type="entry name" value="Efflux_drug-R_Bcr/CmlA"/>
</dbReference>
<feature type="transmembrane region" description="Helical" evidence="8">
    <location>
        <begin position="217"/>
        <end position="237"/>
    </location>
</feature>
<evidence type="ECO:0000256" key="8">
    <source>
        <dbReference type="RuleBase" id="RU365088"/>
    </source>
</evidence>
<feature type="transmembrane region" description="Helical" evidence="8">
    <location>
        <begin position="169"/>
        <end position="189"/>
    </location>
</feature>
<keyword evidence="4" id="KW-1003">Cell membrane</keyword>
<dbReference type="EMBL" id="CP127389">
    <property type="protein sequence ID" value="WIV90093.1"/>
    <property type="molecule type" value="Genomic_DNA"/>
</dbReference>
<evidence type="ECO:0000256" key="1">
    <source>
        <dbReference type="ARBA" id="ARBA00004651"/>
    </source>
</evidence>
<feature type="transmembrane region" description="Helical" evidence="8">
    <location>
        <begin position="285"/>
        <end position="307"/>
    </location>
</feature>
<evidence type="ECO:0000256" key="3">
    <source>
        <dbReference type="ARBA" id="ARBA00022448"/>
    </source>
</evidence>
<evidence type="ECO:0000313" key="10">
    <source>
        <dbReference type="EMBL" id="WIV90093.1"/>
    </source>
</evidence>
<name>A0ABY8YCB0_9GAMM</name>
<dbReference type="Gene3D" id="1.20.1720.10">
    <property type="entry name" value="Multidrug resistance protein D"/>
    <property type="match status" value="1"/>
</dbReference>
<keyword evidence="11" id="KW-1185">Reference proteome</keyword>
<feature type="transmembrane region" description="Helical" evidence="8">
    <location>
        <begin position="313"/>
        <end position="339"/>
    </location>
</feature>
<feature type="transmembrane region" description="Helical" evidence="8">
    <location>
        <begin position="351"/>
        <end position="373"/>
    </location>
</feature>
<dbReference type="Proteomes" id="UP001226651">
    <property type="component" value="Chromosome"/>
</dbReference>
<dbReference type="SUPFAM" id="SSF103473">
    <property type="entry name" value="MFS general substrate transporter"/>
    <property type="match status" value="1"/>
</dbReference>
<dbReference type="Pfam" id="PF07690">
    <property type="entry name" value="MFS_1"/>
    <property type="match status" value="1"/>
</dbReference>
<evidence type="ECO:0000259" key="9">
    <source>
        <dbReference type="PROSITE" id="PS50850"/>
    </source>
</evidence>
<feature type="transmembrane region" description="Helical" evidence="8">
    <location>
        <begin position="257"/>
        <end position="276"/>
    </location>
</feature>
<dbReference type="InterPro" id="IPR036259">
    <property type="entry name" value="MFS_trans_sf"/>
</dbReference>
<organism evidence="10 11">
    <name type="scientific">Proteus appendicitidis</name>
    <dbReference type="NCBI Taxonomy" id="3034648"/>
    <lineage>
        <taxon>Bacteria</taxon>
        <taxon>Pseudomonadati</taxon>
        <taxon>Pseudomonadota</taxon>
        <taxon>Gammaproteobacteria</taxon>
        <taxon>Enterobacterales</taxon>
        <taxon>Morganellaceae</taxon>
        <taxon>Proteus</taxon>
    </lineage>
</organism>
<dbReference type="RefSeq" id="WP_285805775.1">
    <property type="nucleotide sequence ID" value="NZ_CP127389.1"/>
</dbReference>
<feature type="transmembrane region" description="Helical" evidence="8">
    <location>
        <begin position="139"/>
        <end position="163"/>
    </location>
</feature>
<comment type="caution">
    <text evidence="8">Lacks conserved residue(s) required for the propagation of feature annotation.</text>
</comment>
<dbReference type="InterPro" id="IPR011701">
    <property type="entry name" value="MFS"/>
</dbReference>
<keyword evidence="3 8" id="KW-0813">Transport</keyword>
<accession>A0ABY8YCB0</accession>
<reference evidence="10 11" key="1">
    <citation type="submission" date="2023-06" db="EMBL/GenBank/DDBJ databases">
        <title>Proteus appendicitidis sp. nov., isolated from the appendiceal pus of an appendicitis patient in Yongzhou, China.</title>
        <authorList>
            <person name="Cai X."/>
        </authorList>
    </citation>
    <scope>NUCLEOTIDE SEQUENCE [LARGE SCALE GENOMIC DNA]</scope>
    <source>
        <strain evidence="10 11">HZ0627</strain>
    </source>
</reference>
<evidence type="ECO:0000256" key="2">
    <source>
        <dbReference type="ARBA" id="ARBA00006236"/>
    </source>
</evidence>
<evidence type="ECO:0000256" key="7">
    <source>
        <dbReference type="ARBA" id="ARBA00023136"/>
    </source>
</evidence>
<feature type="transmembrane region" description="Helical" evidence="8">
    <location>
        <begin position="81"/>
        <end position="98"/>
    </location>
</feature>
<keyword evidence="8" id="KW-0997">Cell inner membrane</keyword>
<dbReference type="PANTHER" id="PTHR23502">
    <property type="entry name" value="MAJOR FACILITATOR SUPERFAMILY"/>
    <property type="match status" value="1"/>
</dbReference>
<protein>
    <recommendedName>
        <fullName evidence="8">Bcr/CflA family efflux transporter</fullName>
    </recommendedName>
</protein>
<evidence type="ECO:0000256" key="6">
    <source>
        <dbReference type="ARBA" id="ARBA00022989"/>
    </source>
</evidence>
<comment type="subcellular location">
    <subcellularLocation>
        <location evidence="8">Cell inner membrane</location>
        <topology evidence="8">Multi-pass membrane protein</topology>
    </subcellularLocation>
    <subcellularLocation>
        <location evidence="1">Cell membrane</location>
        <topology evidence="1">Multi-pass membrane protein</topology>
    </subcellularLocation>
</comment>
<proteinExistence type="inferred from homology"/>
<feature type="domain" description="Major facilitator superfamily (MFS) profile" evidence="9">
    <location>
        <begin position="12"/>
        <end position="403"/>
    </location>
</feature>
<keyword evidence="7 8" id="KW-0472">Membrane</keyword>
<evidence type="ECO:0000256" key="4">
    <source>
        <dbReference type="ARBA" id="ARBA00022475"/>
    </source>
</evidence>
<dbReference type="PRINTS" id="PR01035">
    <property type="entry name" value="TCRTETA"/>
</dbReference>
<feature type="transmembrane region" description="Helical" evidence="8">
    <location>
        <begin position="104"/>
        <end position="127"/>
    </location>
</feature>
<dbReference type="PROSITE" id="PS50850">
    <property type="entry name" value="MFS"/>
    <property type="match status" value="1"/>
</dbReference>
<sequence>MLASNNNSNTFSALLVVLLALITALDAMAIDLYLPAMPTIANDLNVTSSDIQLTLSFFLIGLAIGQGIYGPLLDRYGRRTPLLVGIGIFILGSFIATISQSLEWLLIARLIQAVGAAAGLVTPRAIVDDACSLKESSKIFSLLMQIMMIAPILAPIIGGFLLGHIGWRSIFGFMTLLGSILFIWSYRSIPDTLPIDKRSPLSIKNSVKAYINQIRNITYMGYMLSGGVILASLFVYISGSSFIFTTYYGLTPTEFSYIFAANAVALIIGGQVDFLLQKKYLSSKVVIILGILIHTAIGATLLIMMSFGPVSLFTFGTLLAIGVGSLGLIFGNLTALTMASVKSQSGVASSLMGMIQYFISAIVGYLISLISSITYQLPFAFLLCGIFAMIFLGVSLFKMRKTQISIDSNT</sequence>
<evidence type="ECO:0000313" key="11">
    <source>
        <dbReference type="Proteomes" id="UP001226651"/>
    </source>
</evidence>
<evidence type="ECO:0000256" key="5">
    <source>
        <dbReference type="ARBA" id="ARBA00022692"/>
    </source>
</evidence>